<dbReference type="Gene3D" id="3.30.70.1520">
    <property type="entry name" value="Heterotetrameric sarcosine oxidase"/>
    <property type="match status" value="1"/>
</dbReference>
<dbReference type="InterPro" id="IPR027266">
    <property type="entry name" value="TrmE/GcvT-like"/>
</dbReference>
<organism evidence="1 2">
    <name type="scientific">Jannaschia helgolandensis</name>
    <dbReference type="NCBI Taxonomy" id="188906"/>
    <lineage>
        <taxon>Bacteria</taxon>
        <taxon>Pseudomonadati</taxon>
        <taxon>Pseudomonadota</taxon>
        <taxon>Alphaproteobacteria</taxon>
        <taxon>Rhodobacterales</taxon>
        <taxon>Roseobacteraceae</taxon>
        <taxon>Jannaschia</taxon>
    </lineage>
</organism>
<evidence type="ECO:0000313" key="1">
    <source>
        <dbReference type="EMBL" id="SEK88012.1"/>
    </source>
</evidence>
<name>A0A1H7KMJ9_9RHOB</name>
<accession>A0A1H7KMJ9</accession>
<dbReference type="Proteomes" id="UP000199283">
    <property type="component" value="Unassembled WGS sequence"/>
</dbReference>
<dbReference type="OrthoDB" id="9814782at2"/>
<dbReference type="Gene3D" id="3.30.1360.120">
    <property type="entry name" value="Probable tRNA modification gtpase trme, domain 1"/>
    <property type="match status" value="1"/>
</dbReference>
<gene>
    <name evidence="1" type="ORF">SAMN04488526_1449</name>
</gene>
<dbReference type="AlphaFoldDB" id="A0A1H7KMJ9"/>
<dbReference type="EMBL" id="FNZQ01000002">
    <property type="protein sequence ID" value="SEK88012.1"/>
    <property type="molecule type" value="Genomic_DNA"/>
</dbReference>
<protein>
    <submittedName>
        <fullName evidence="1">Sarcosine oxidase subunit gamma</fullName>
    </submittedName>
</protein>
<dbReference type="RefSeq" id="WP_092761351.1">
    <property type="nucleotide sequence ID" value="NZ_FNZQ01000002.1"/>
</dbReference>
<keyword evidence="2" id="KW-1185">Reference proteome</keyword>
<dbReference type="STRING" id="188906.SAMN04488526_1449"/>
<dbReference type="Pfam" id="PF04268">
    <property type="entry name" value="SoxG"/>
    <property type="match status" value="1"/>
</dbReference>
<evidence type="ECO:0000313" key="2">
    <source>
        <dbReference type="Proteomes" id="UP000199283"/>
    </source>
</evidence>
<proteinExistence type="predicted"/>
<reference evidence="1 2" key="1">
    <citation type="submission" date="2016-10" db="EMBL/GenBank/DDBJ databases">
        <authorList>
            <person name="de Groot N.N."/>
        </authorList>
    </citation>
    <scope>NUCLEOTIDE SEQUENCE [LARGE SCALE GENOMIC DNA]</scope>
    <source>
        <strain evidence="1 2">DSM 14858</strain>
    </source>
</reference>
<dbReference type="SUPFAM" id="SSF103025">
    <property type="entry name" value="Folate-binding domain"/>
    <property type="match status" value="1"/>
</dbReference>
<dbReference type="InterPro" id="IPR007375">
    <property type="entry name" value="SoxG"/>
</dbReference>
<sequence length="165" mass="18271">MSDISITVRPPVGMITLRGDMTALGKATKKVAACALPPMRMSTASDTGRLMWMSPDELMLVCDHSDADRLVADMTQVLGTAFTTVINVSDARQIFDIKGIDTENLLSKLMPVNFDTFAETEVRRTRMAQIPAAIWREGDRWRVMCFRSVALYAEDVLRNAMPVGA</sequence>